<evidence type="ECO:0000313" key="1">
    <source>
        <dbReference type="EMBL" id="GAA3959295.1"/>
    </source>
</evidence>
<accession>A0ABP7P538</accession>
<protein>
    <recommendedName>
        <fullName evidence="3">Lipoprotein</fullName>
    </recommendedName>
</protein>
<reference evidence="2" key="1">
    <citation type="journal article" date="2019" name="Int. J. Syst. Evol. Microbiol.">
        <title>The Global Catalogue of Microorganisms (GCM) 10K type strain sequencing project: providing services to taxonomists for standard genome sequencing and annotation.</title>
        <authorList>
            <consortium name="The Broad Institute Genomics Platform"/>
            <consortium name="The Broad Institute Genome Sequencing Center for Infectious Disease"/>
            <person name="Wu L."/>
            <person name="Ma J."/>
        </authorList>
    </citation>
    <scope>NUCLEOTIDE SEQUENCE [LARGE SCALE GENOMIC DNA]</scope>
    <source>
        <strain evidence="2">JCM 16601</strain>
    </source>
</reference>
<proteinExistence type="predicted"/>
<dbReference type="Proteomes" id="UP001500742">
    <property type="component" value="Unassembled WGS sequence"/>
</dbReference>
<dbReference type="PROSITE" id="PS51257">
    <property type="entry name" value="PROKAR_LIPOPROTEIN"/>
    <property type="match status" value="1"/>
</dbReference>
<name>A0ABP7P538_9SPHI</name>
<organism evidence="1 2">
    <name type="scientific">Mucilaginibacter dorajii</name>
    <dbReference type="NCBI Taxonomy" id="692994"/>
    <lineage>
        <taxon>Bacteria</taxon>
        <taxon>Pseudomonadati</taxon>
        <taxon>Bacteroidota</taxon>
        <taxon>Sphingobacteriia</taxon>
        <taxon>Sphingobacteriales</taxon>
        <taxon>Sphingobacteriaceae</taxon>
        <taxon>Mucilaginibacter</taxon>
    </lineage>
</organism>
<keyword evidence="2" id="KW-1185">Reference proteome</keyword>
<evidence type="ECO:0008006" key="3">
    <source>
        <dbReference type="Google" id="ProtNLM"/>
    </source>
</evidence>
<gene>
    <name evidence="1" type="ORF">GCM10022210_03430</name>
</gene>
<dbReference type="EMBL" id="BAAAZC010000004">
    <property type="protein sequence ID" value="GAA3959295.1"/>
    <property type="molecule type" value="Genomic_DNA"/>
</dbReference>
<sequence>MYLNKLYYKTGHIYLMKKTFVILFLSVILASCAVKQYSIGMSETEFTASQKYNLSLVEATQGKSVYKRIVETDAQRVVANMYYYFKDGRLVRMERVEEPMPAVVVVEKTKS</sequence>
<comment type="caution">
    <text evidence="1">The sequence shown here is derived from an EMBL/GenBank/DDBJ whole genome shotgun (WGS) entry which is preliminary data.</text>
</comment>
<evidence type="ECO:0000313" key="2">
    <source>
        <dbReference type="Proteomes" id="UP001500742"/>
    </source>
</evidence>